<comment type="caution">
    <text evidence="10">The sequence shown here is derived from an EMBL/GenBank/DDBJ whole genome shotgun (WGS) entry which is preliminary data.</text>
</comment>
<feature type="transmembrane region" description="Helical" evidence="9">
    <location>
        <begin position="399"/>
        <end position="420"/>
    </location>
</feature>
<name>A0A4R2JLK1_9PSEU</name>
<evidence type="ECO:0000256" key="4">
    <source>
        <dbReference type="ARBA" id="ARBA00022692"/>
    </source>
</evidence>
<accession>A0A4R2JLK1</accession>
<evidence type="ECO:0000256" key="6">
    <source>
        <dbReference type="ARBA" id="ARBA00023136"/>
    </source>
</evidence>
<evidence type="ECO:0000256" key="7">
    <source>
        <dbReference type="ARBA" id="ARBA00043987"/>
    </source>
</evidence>
<feature type="transmembrane region" description="Helical" evidence="9">
    <location>
        <begin position="469"/>
        <end position="486"/>
    </location>
</feature>
<keyword evidence="4 9" id="KW-0812">Transmembrane</keyword>
<evidence type="ECO:0000256" key="1">
    <source>
        <dbReference type="ARBA" id="ARBA00004141"/>
    </source>
</evidence>
<dbReference type="NCBIfam" id="NF038066">
    <property type="entry name" value="MptB"/>
    <property type="match status" value="1"/>
</dbReference>
<keyword evidence="11" id="KW-1185">Reference proteome</keyword>
<dbReference type="InterPro" id="IPR049829">
    <property type="entry name" value="MptA/B-like"/>
</dbReference>
<protein>
    <submittedName>
        <fullName evidence="10">Alpha-1,6-mannosyltransferase</fullName>
    </submittedName>
</protein>
<evidence type="ECO:0000256" key="5">
    <source>
        <dbReference type="ARBA" id="ARBA00022989"/>
    </source>
</evidence>
<evidence type="ECO:0000313" key="10">
    <source>
        <dbReference type="EMBL" id="TCO60921.1"/>
    </source>
</evidence>
<sequence length="549" mass="58502">MVLHALVETVCNLLNAMTATTDPAPNLDNTLGADSDTDQTSPSGPATGMPVRTIALGTLGTFLILLTAVGAAGVLVRDPVLGNGPLSWIRYGHGKMLATAVLYAGFGLVVWAWIRLGRHVLAGRVNARAVLIAALCWMAPLIFSPPVFTRDVYAYLGQGALPLQGMDPYQVGPASLDGMPDISQNVHYFWQTTPAPYGPLFILLAKGIVATTGTNMVLGVILMRLALAIGLALLIWALPGLVKHLGGKLPVAMWLAVASPMTVVHLFGGPHNDLLMVGLLAAGTLCVLNRKHVLGIVLVTLAMAVKASAGPALPFLVWIWASHLNSTFWKNFLRAAASAFAITVATFAAATFAAGVDLGWLPALRAPAMIVNWMSPPTAVGEFLHFIVNIVFNVSKEPFVNVTRAIGIVLLVAIFVRQWWKARHGGADAMRRMAIVLLAVAVLSPATLPWYLTWGFVIAAALPWDRGRFPLVVGTAVFLVLTYSPAGEDQLYNIPFMIAAILVSILSAKSLNMLDPLNLFGHKRRIELDDVGPTPRPAPPPKDPAPAVD</sequence>
<feature type="transmembrane region" description="Helical" evidence="9">
    <location>
        <begin position="432"/>
        <end position="462"/>
    </location>
</feature>
<organism evidence="10 11">
    <name type="scientific">Actinocrispum wychmicini</name>
    <dbReference type="NCBI Taxonomy" id="1213861"/>
    <lineage>
        <taxon>Bacteria</taxon>
        <taxon>Bacillati</taxon>
        <taxon>Actinomycetota</taxon>
        <taxon>Actinomycetes</taxon>
        <taxon>Pseudonocardiales</taxon>
        <taxon>Pseudonocardiaceae</taxon>
        <taxon>Actinocrispum</taxon>
    </lineage>
</organism>
<dbReference type="Proteomes" id="UP000295680">
    <property type="component" value="Unassembled WGS sequence"/>
</dbReference>
<dbReference type="EMBL" id="SLWS01000003">
    <property type="protein sequence ID" value="TCO60921.1"/>
    <property type="molecule type" value="Genomic_DNA"/>
</dbReference>
<feature type="transmembrane region" description="Helical" evidence="9">
    <location>
        <begin position="332"/>
        <end position="353"/>
    </location>
</feature>
<gene>
    <name evidence="10" type="ORF">EV192_103503</name>
</gene>
<feature type="compositionally biased region" description="Pro residues" evidence="8">
    <location>
        <begin position="534"/>
        <end position="549"/>
    </location>
</feature>
<feature type="transmembrane region" description="Helical" evidence="9">
    <location>
        <begin position="296"/>
        <end position="320"/>
    </location>
</feature>
<proteinExistence type="inferred from homology"/>
<keyword evidence="5 9" id="KW-1133">Transmembrane helix</keyword>
<keyword evidence="3 10" id="KW-0808">Transferase</keyword>
<feature type="transmembrane region" description="Helical" evidence="9">
    <location>
        <begin position="96"/>
        <end position="114"/>
    </location>
</feature>
<evidence type="ECO:0000256" key="8">
    <source>
        <dbReference type="SAM" id="MobiDB-lite"/>
    </source>
</evidence>
<dbReference type="Pfam" id="PF26314">
    <property type="entry name" value="MptA_B_family"/>
    <property type="match status" value="1"/>
</dbReference>
<feature type="transmembrane region" description="Helical" evidence="9">
    <location>
        <begin position="54"/>
        <end position="76"/>
    </location>
</feature>
<evidence type="ECO:0000313" key="11">
    <source>
        <dbReference type="Proteomes" id="UP000295680"/>
    </source>
</evidence>
<comment type="similarity">
    <text evidence="7">Belongs to the MptA/B family.</text>
</comment>
<dbReference type="AlphaFoldDB" id="A0A4R2JLK1"/>
<evidence type="ECO:0000256" key="2">
    <source>
        <dbReference type="ARBA" id="ARBA00022676"/>
    </source>
</evidence>
<evidence type="ECO:0000256" key="3">
    <source>
        <dbReference type="ARBA" id="ARBA00022679"/>
    </source>
</evidence>
<reference evidence="10 11" key="1">
    <citation type="submission" date="2019-03" db="EMBL/GenBank/DDBJ databases">
        <title>Genomic Encyclopedia of Type Strains, Phase IV (KMG-IV): sequencing the most valuable type-strain genomes for metagenomic binning, comparative biology and taxonomic classification.</title>
        <authorList>
            <person name="Goeker M."/>
        </authorList>
    </citation>
    <scope>NUCLEOTIDE SEQUENCE [LARGE SCALE GENOMIC DNA]</scope>
    <source>
        <strain evidence="10 11">DSM 45934</strain>
    </source>
</reference>
<evidence type="ECO:0000256" key="9">
    <source>
        <dbReference type="SAM" id="Phobius"/>
    </source>
</evidence>
<feature type="transmembrane region" description="Helical" evidence="9">
    <location>
        <begin position="217"/>
        <end position="237"/>
    </location>
</feature>
<feature type="region of interest" description="Disordered" evidence="8">
    <location>
        <begin position="25"/>
        <end position="47"/>
    </location>
</feature>
<keyword evidence="2 10" id="KW-0328">Glycosyltransferase</keyword>
<comment type="subcellular location">
    <subcellularLocation>
        <location evidence="1">Membrane</location>
        <topology evidence="1">Multi-pass membrane protein</topology>
    </subcellularLocation>
</comment>
<feature type="region of interest" description="Disordered" evidence="8">
    <location>
        <begin position="528"/>
        <end position="549"/>
    </location>
</feature>
<feature type="transmembrane region" description="Helical" evidence="9">
    <location>
        <begin position="126"/>
        <end position="143"/>
    </location>
</feature>
<feature type="transmembrane region" description="Helical" evidence="9">
    <location>
        <begin position="373"/>
        <end position="392"/>
    </location>
</feature>
<feature type="transmembrane region" description="Helical" evidence="9">
    <location>
        <begin position="188"/>
        <end position="205"/>
    </location>
</feature>
<dbReference type="GO" id="GO:0016020">
    <property type="term" value="C:membrane"/>
    <property type="evidence" value="ECO:0007669"/>
    <property type="project" value="UniProtKB-SubCell"/>
</dbReference>
<dbReference type="GO" id="GO:0016757">
    <property type="term" value="F:glycosyltransferase activity"/>
    <property type="evidence" value="ECO:0007669"/>
    <property type="project" value="UniProtKB-KW"/>
</dbReference>
<keyword evidence="6 9" id="KW-0472">Membrane</keyword>
<feature type="transmembrane region" description="Helical" evidence="9">
    <location>
        <begin position="492"/>
        <end position="514"/>
    </location>
</feature>